<sequence length="338" mass="36363">MIGVAIVGCGLIGRKRAANLGPTVRLAACADLEAGRAEALAATACDAVATADWHQAIARTDVDIVVVATTNEMLSEIAGAAVAAGKHVLVEKPAARSTCELDPLIAAARASHRLVRVGFNHRYHPALRQARALLDAGAAGELMFVRGRYGHGGRVGYDREWRADPARSGGGELIDQGVHLIDLSRWFLGEFTAVEGLAHTFFWQMSVDDNAFLLLRTEAARAAFLHVSCTEWKNLFSLEIYGRTAKLHVEGLGGSYGLERLTLYAMLPAMGPPVTTVWDYPGPDQSWALEFAEFLEDIRLGRAPSAGLPDARAALVVVEEIYRRSGVIDPALLVEAAR</sequence>
<evidence type="ECO:0000256" key="1">
    <source>
        <dbReference type="ARBA" id="ARBA00023002"/>
    </source>
</evidence>
<evidence type="ECO:0000259" key="3">
    <source>
        <dbReference type="Pfam" id="PF22725"/>
    </source>
</evidence>
<dbReference type="AlphaFoldDB" id="Q7X338"/>
<evidence type="ECO:0000313" key="4">
    <source>
        <dbReference type="EMBL" id="AAP58526.1"/>
    </source>
</evidence>
<organism evidence="4">
    <name type="scientific">uncultured Acidobacteriota bacterium</name>
    <dbReference type="NCBI Taxonomy" id="171953"/>
    <lineage>
        <taxon>Bacteria</taxon>
        <taxon>Pseudomonadati</taxon>
        <taxon>Acidobacteriota</taxon>
        <taxon>environmental samples</taxon>
    </lineage>
</organism>
<dbReference type="PANTHER" id="PTHR43818">
    <property type="entry name" value="BCDNA.GH03377"/>
    <property type="match status" value="1"/>
</dbReference>
<keyword evidence="1" id="KW-0560">Oxidoreductase</keyword>
<feature type="domain" description="Gfo/Idh/MocA-like oxidoreductase N-terminal" evidence="2">
    <location>
        <begin position="2"/>
        <end position="119"/>
    </location>
</feature>
<evidence type="ECO:0000259" key="2">
    <source>
        <dbReference type="Pfam" id="PF01408"/>
    </source>
</evidence>
<dbReference type="Gene3D" id="3.40.50.720">
    <property type="entry name" value="NAD(P)-binding Rossmann-like Domain"/>
    <property type="match status" value="1"/>
</dbReference>
<accession>Q7X338</accession>
<dbReference type="InterPro" id="IPR000683">
    <property type="entry name" value="Gfo/Idh/MocA-like_OxRdtase_N"/>
</dbReference>
<protein>
    <submittedName>
        <fullName evidence="4">Putative LmbZ</fullName>
    </submittedName>
</protein>
<dbReference type="InterPro" id="IPR055170">
    <property type="entry name" value="GFO_IDH_MocA-like_dom"/>
</dbReference>
<dbReference type="Pfam" id="PF01408">
    <property type="entry name" value="GFO_IDH_MocA"/>
    <property type="match status" value="1"/>
</dbReference>
<dbReference type="SUPFAM" id="SSF51735">
    <property type="entry name" value="NAD(P)-binding Rossmann-fold domains"/>
    <property type="match status" value="1"/>
</dbReference>
<dbReference type="EMBL" id="AY281354">
    <property type="protein sequence ID" value="AAP58526.1"/>
    <property type="molecule type" value="Genomic_DNA"/>
</dbReference>
<dbReference type="InterPro" id="IPR050463">
    <property type="entry name" value="Gfo/Idh/MocA_oxidrdct_glycsds"/>
</dbReference>
<feature type="domain" description="GFO/IDH/MocA-like oxidoreductase" evidence="3">
    <location>
        <begin position="128"/>
        <end position="247"/>
    </location>
</feature>
<dbReference type="GO" id="GO:0000166">
    <property type="term" value="F:nucleotide binding"/>
    <property type="evidence" value="ECO:0007669"/>
    <property type="project" value="InterPro"/>
</dbReference>
<dbReference type="PANTHER" id="PTHR43818:SF11">
    <property type="entry name" value="BCDNA.GH03377"/>
    <property type="match status" value="1"/>
</dbReference>
<dbReference type="Gene3D" id="3.30.360.10">
    <property type="entry name" value="Dihydrodipicolinate Reductase, domain 2"/>
    <property type="match status" value="1"/>
</dbReference>
<dbReference type="GO" id="GO:0016491">
    <property type="term" value="F:oxidoreductase activity"/>
    <property type="evidence" value="ECO:0007669"/>
    <property type="project" value="UniProtKB-KW"/>
</dbReference>
<reference evidence="4" key="1">
    <citation type="journal article" date="2003" name="Mol. Microbiol.">
        <title>Acidobacteria form a coherent but highly diverse group within the bacterial domain: evidence from environmental genomics.</title>
        <authorList>
            <person name="Quaiser A."/>
            <person name="Ochsenreiter T."/>
            <person name="Lanz C."/>
            <person name="Schuster S.C."/>
            <person name="Treusch A.H."/>
            <person name="Eck J."/>
            <person name="Schleper C."/>
        </authorList>
    </citation>
    <scope>NUCLEOTIDE SEQUENCE</scope>
</reference>
<dbReference type="SUPFAM" id="SSF55347">
    <property type="entry name" value="Glyceraldehyde-3-phosphate dehydrogenase-like, C-terminal domain"/>
    <property type="match status" value="1"/>
</dbReference>
<dbReference type="InterPro" id="IPR036291">
    <property type="entry name" value="NAD(P)-bd_dom_sf"/>
</dbReference>
<name>Q7X338_9BACT</name>
<proteinExistence type="predicted"/>
<dbReference type="Pfam" id="PF22725">
    <property type="entry name" value="GFO_IDH_MocA_C3"/>
    <property type="match status" value="1"/>
</dbReference>